<evidence type="ECO:0000313" key="2">
    <source>
        <dbReference type="Proteomes" id="UP000324222"/>
    </source>
</evidence>
<keyword evidence="2" id="KW-1185">Reference proteome</keyword>
<accession>A0A5B7DRR1</accession>
<dbReference type="EMBL" id="VSRR010001268">
    <property type="protein sequence ID" value="MPC23925.1"/>
    <property type="molecule type" value="Genomic_DNA"/>
</dbReference>
<dbReference type="AlphaFoldDB" id="A0A5B7DRR1"/>
<sequence length="71" mass="8034">MVEKYKILHPPLIITSQFPCTHFNTQDMTATLPGMESGVPSLDTVNAASNSLVFYALKLYCQFVRKRKVKD</sequence>
<gene>
    <name evidence="1" type="ORF">E2C01_016992</name>
</gene>
<organism evidence="1 2">
    <name type="scientific">Portunus trituberculatus</name>
    <name type="common">Swimming crab</name>
    <name type="synonym">Neptunus trituberculatus</name>
    <dbReference type="NCBI Taxonomy" id="210409"/>
    <lineage>
        <taxon>Eukaryota</taxon>
        <taxon>Metazoa</taxon>
        <taxon>Ecdysozoa</taxon>
        <taxon>Arthropoda</taxon>
        <taxon>Crustacea</taxon>
        <taxon>Multicrustacea</taxon>
        <taxon>Malacostraca</taxon>
        <taxon>Eumalacostraca</taxon>
        <taxon>Eucarida</taxon>
        <taxon>Decapoda</taxon>
        <taxon>Pleocyemata</taxon>
        <taxon>Brachyura</taxon>
        <taxon>Eubrachyura</taxon>
        <taxon>Portunoidea</taxon>
        <taxon>Portunidae</taxon>
        <taxon>Portuninae</taxon>
        <taxon>Portunus</taxon>
    </lineage>
</organism>
<dbReference type="Proteomes" id="UP000324222">
    <property type="component" value="Unassembled WGS sequence"/>
</dbReference>
<comment type="caution">
    <text evidence="1">The sequence shown here is derived from an EMBL/GenBank/DDBJ whole genome shotgun (WGS) entry which is preliminary data.</text>
</comment>
<protein>
    <submittedName>
        <fullName evidence="1">Uncharacterized protein</fullName>
    </submittedName>
</protein>
<evidence type="ECO:0000313" key="1">
    <source>
        <dbReference type="EMBL" id="MPC23925.1"/>
    </source>
</evidence>
<name>A0A5B7DRR1_PORTR</name>
<reference evidence="1 2" key="1">
    <citation type="submission" date="2019-05" db="EMBL/GenBank/DDBJ databases">
        <title>Another draft genome of Portunus trituberculatus and its Hox gene families provides insights of decapod evolution.</title>
        <authorList>
            <person name="Jeong J.-H."/>
            <person name="Song I."/>
            <person name="Kim S."/>
            <person name="Choi T."/>
            <person name="Kim D."/>
            <person name="Ryu S."/>
            <person name="Kim W."/>
        </authorList>
    </citation>
    <scope>NUCLEOTIDE SEQUENCE [LARGE SCALE GENOMIC DNA]</scope>
    <source>
        <tissue evidence="1">Muscle</tissue>
    </source>
</reference>
<proteinExistence type="predicted"/>